<feature type="domain" description="Mce/MlaD" evidence="2">
    <location>
        <begin position="44"/>
        <end position="129"/>
    </location>
</feature>
<dbReference type="PANTHER" id="PTHR36698:SF3">
    <property type="entry name" value="ABC-TYPE TRANSPORT AUXILIARY LIPOPROTEIN COMPONENT DOMAIN-CONTAINING PROTEIN"/>
    <property type="match status" value="1"/>
</dbReference>
<evidence type="ECO:0000259" key="2">
    <source>
        <dbReference type="Pfam" id="PF02470"/>
    </source>
</evidence>
<reference evidence="3 4" key="1">
    <citation type="submission" date="2019-02" db="EMBL/GenBank/DDBJ databases">
        <title>Deep-cultivation of Planctomycetes and their phenomic and genomic characterization uncovers novel biology.</title>
        <authorList>
            <person name="Wiegand S."/>
            <person name="Jogler M."/>
            <person name="Boedeker C."/>
            <person name="Pinto D."/>
            <person name="Vollmers J."/>
            <person name="Rivas-Marin E."/>
            <person name="Kohn T."/>
            <person name="Peeters S.H."/>
            <person name="Heuer A."/>
            <person name="Rast P."/>
            <person name="Oberbeckmann S."/>
            <person name="Bunk B."/>
            <person name="Jeske O."/>
            <person name="Meyerdierks A."/>
            <person name="Storesund J.E."/>
            <person name="Kallscheuer N."/>
            <person name="Luecker S."/>
            <person name="Lage O.M."/>
            <person name="Pohl T."/>
            <person name="Merkel B.J."/>
            <person name="Hornburger P."/>
            <person name="Mueller R.-W."/>
            <person name="Bruemmer F."/>
            <person name="Labrenz M."/>
            <person name="Spormann A.M."/>
            <person name="Op den Camp H."/>
            <person name="Overmann J."/>
            <person name="Amann R."/>
            <person name="Jetten M.S.M."/>
            <person name="Mascher T."/>
            <person name="Medema M.H."/>
            <person name="Devos D.P."/>
            <person name="Kaster A.-K."/>
            <person name="Ovreas L."/>
            <person name="Rohde M."/>
            <person name="Galperin M.Y."/>
            <person name="Jogler C."/>
        </authorList>
    </citation>
    <scope>NUCLEOTIDE SEQUENCE [LARGE SCALE GENOMIC DNA]</scope>
    <source>
        <strain evidence="3 4">Poly30</strain>
    </source>
</reference>
<dbReference type="OrthoDB" id="260338at2"/>
<dbReference type="Proteomes" id="UP000320390">
    <property type="component" value="Chromosome"/>
</dbReference>
<keyword evidence="1" id="KW-1133">Transmembrane helix</keyword>
<keyword evidence="4" id="KW-1185">Reference proteome</keyword>
<dbReference type="EMBL" id="CP036434">
    <property type="protein sequence ID" value="QDV05936.1"/>
    <property type="molecule type" value="Genomic_DNA"/>
</dbReference>
<feature type="transmembrane region" description="Helical" evidence="1">
    <location>
        <begin position="12"/>
        <end position="31"/>
    </location>
</feature>
<sequence length="342" mass="36264">MSAQATNEWKVGAFVVGGVTLLILALFWLGASRLTEDVDERITYFDESVQGLEVGAPIKIRGVTIGKVTEIVLAPDRRLVEVHFQARVAELRKIGALGAHEDKDGEVSPEMRIVVASQGITGVKFLEADFFPPDTPTVELSFKAPGGYIPSAPSTLKSLEDALRGLGDEIPLAIRDFRSMAVTLDERLASLDTHAISHSLVGLSDELRGALQGTSEAGLGFELRGLISDLRTTAHGVDTTLASLSGESGALTSASISVDALATDLRASLAKADQLLDGIDLAGMLDSIRGAADSTRRVTDGLAPASQSMPEVLRDLRAMMRKIEALASLLERDPGVLLRGRG</sequence>
<keyword evidence="1" id="KW-0472">Membrane</keyword>
<name>A0A518EPD2_9BACT</name>
<evidence type="ECO:0000313" key="4">
    <source>
        <dbReference type="Proteomes" id="UP000320390"/>
    </source>
</evidence>
<evidence type="ECO:0000313" key="3">
    <source>
        <dbReference type="EMBL" id="QDV05936.1"/>
    </source>
</evidence>
<dbReference type="AlphaFoldDB" id="A0A518EPD2"/>
<keyword evidence="1" id="KW-0812">Transmembrane</keyword>
<proteinExistence type="predicted"/>
<dbReference type="InterPro" id="IPR003399">
    <property type="entry name" value="Mce/MlaD"/>
</dbReference>
<accession>A0A518EPD2</accession>
<dbReference type="Pfam" id="PF02470">
    <property type="entry name" value="MlaD"/>
    <property type="match status" value="1"/>
</dbReference>
<protein>
    <submittedName>
        <fullName evidence="3">Mce related protein</fullName>
    </submittedName>
</protein>
<evidence type="ECO:0000256" key="1">
    <source>
        <dbReference type="SAM" id="Phobius"/>
    </source>
</evidence>
<organism evidence="3 4">
    <name type="scientific">Saltatorellus ferox</name>
    <dbReference type="NCBI Taxonomy" id="2528018"/>
    <lineage>
        <taxon>Bacteria</taxon>
        <taxon>Pseudomonadati</taxon>
        <taxon>Planctomycetota</taxon>
        <taxon>Planctomycetia</taxon>
        <taxon>Planctomycetia incertae sedis</taxon>
        <taxon>Saltatorellus</taxon>
    </lineage>
</organism>
<gene>
    <name evidence="3" type="ORF">Poly30_14390</name>
</gene>
<dbReference type="PANTHER" id="PTHR36698">
    <property type="entry name" value="BLL5892 PROTEIN"/>
    <property type="match status" value="1"/>
</dbReference>